<keyword evidence="5" id="KW-1185">Reference proteome</keyword>
<dbReference type="PIRSF" id="PIRSF005965">
    <property type="entry name" value="Chor_mut_AroH"/>
    <property type="match status" value="1"/>
</dbReference>
<dbReference type="Pfam" id="PF07736">
    <property type="entry name" value="CM_1"/>
    <property type="match status" value="1"/>
</dbReference>
<reference evidence="5" key="1">
    <citation type="journal article" date="2015" name="Chem. Biol.">
        <title>Structure, bioactivity, and resistance mechanism of streptomonomicin, an unusual lasso Peptide from an understudied halophilic actinomycete.</title>
        <authorList>
            <person name="Metelev M."/>
            <person name="Tietz J.I."/>
            <person name="Melby J.O."/>
            <person name="Blair P.M."/>
            <person name="Zhu L."/>
            <person name="Livnat I."/>
            <person name="Severinov K."/>
            <person name="Mitchell D.A."/>
        </authorList>
    </citation>
    <scope>NUCLEOTIDE SEQUENCE [LARGE SCALE GENOMIC DNA]</scope>
    <source>
        <strain evidence="5">YIM 90003</strain>
    </source>
</reference>
<dbReference type="RefSeq" id="WP_040275951.1">
    <property type="nucleotide sequence ID" value="NZ_JROO01000041.1"/>
</dbReference>
<name>A0A0C2G1M8_9ACTN</name>
<comment type="catalytic activity">
    <reaction evidence="3">
        <text>chorismate = prephenate</text>
        <dbReference type="Rhea" id="RHEA:13897"/>
        <dbReference type="ChEBI" id="CHEBI:29748"/>
        <dbReference type="ChEBI" id="CHEBI:29934"/>
        <dbReference type="EC" id="5.4.99.5"/>
    </reaction>
</comment>
<dbReference type="PROSITE" id="PS51167">
    <property type="entry name" value="CHORISMATE_MUT_1"/>
    <property type="match status" value="1"/>
</dbReference>
<dbReference type="OrthoDB" id="9802232at2"/>
<protein>
    <recommendedName>
        <fullName evidence="1 3">chorismate mutase</fullName>
        <ecNumber evidence="1 3">5.4.99.5</ecNumber>
    </recommendedName>
</protein>
<comment type="caution">
    <text evidence="4">The sequence shown here is derived from an EMBL/GenBank/DDBJ whole genome shotgun (WGS) entry which is preliminary data.</text>
</comment>
<dbReference type="SUPFAM" id="SSF55298">
    <property type="entry name" value="YjgF-like"/>
    <property type="match status" value="1"/>
</dbReference>
<organism evidence="4 5">
    <name type="scientific">Streptomonospora alba</name>
    <dbReference type="NCBI Taxonomy" id="183763"/>
    <lineage>
        <taxon>Bacteria</taxon>
        <taxon>Bacillati</taxon>
        <taxon>Actinomycetota</taxon>
        <taxon>Actinomycetes</taxon>
        <taxon>Streptosporangiales</taxon>
        <taxon>Nocardiopsidaceae</taxon>
        <taxon>Streptomonospora</taxon>
    </lineage>
</organism>
<dbReference type="AlphaFoldDB" id="A0A0C2G1M8"/>
<evidence type="ECO:0000256" key="2">
    <source>
        <dbReference type="PIRSR" id="PIRSR005965-1"/>
    </source>
</evidence>
<dbReference type="GO" id="GO:0008652">
    <property type="term" value="P:amino acid biosynthetic process"/>
    <property type="evidence" value="ECO:0007669"/>
    <property type="project" value="UniProtKB-UniRule"/>
</dbReference>
<dbReference type="GO" id="GO:0046417">
    <property type="term" value="P:chorismate metabolic process"/>
    <property type="evidence" value="ECO:0007669"/>
    <property type="project" value="TreeGrafter"/>
</dbReference>
<evidence type="ECO:0000313" key="5">
    <source>
        <dbReference type="Proteomes" id="UP000031675"/>
    </source>
</evidence>
<keyword evidence="3" id="KW-0413">Isomerase</keyword>
<dbReference type="NCBIfam" id="TIGR01796">
    <property type="entry name" value="CM_mono_aroH"/>
    <property type="match status" value="1"/>
</dbReference>
<gene>
    <name evidence="4" type="ORF">LP52_20350</name>
</gene>
<accession>A0A0C2G1M8</accession>
<dbReference type="GO" id="GO:0004106">
    <property type="term" value="F:chorismate mutase activity"/>
    <property type="evidence" value="ECO:0007669"/>
    <property type="project" value="UniProtKB-UniRule"/>
</dbReference>
<keyword evidence="2 3" id="KW-0028">Amino-acid biosynthesis</keyword>
<feature type="binding site" evidence="2">
    <location>
        <position position="89"/>
    </location>
    <ligand>
        <name>prephenate</name>
        <dbReference type="ChEBI" id="CHEBI:29934"/>
    </ligand>
</feature>
<dbReference type="GO" id="GO:0009073">
    <property type="term" value="P:aromatic amino acid family biosynthetic process"/>
    <property type="evidence" value="ECO:0007669"/>
    <property type="project" value="UniProtKB-UniRule"/>
</dbReference>
<evidence type="ECO:0000313" key="4">
    <source>
        <dbReference type="EMBL" id="KIH97208.1"/>
    </source>
</evidence>
<dbReference type="Gene3D" id="3.30.1330.40">
    <property type="entry name" value="RutC-like"/>
    <property type="match status" value="1"/>
</dbReference>
<dbReference type="CDD" id="cd02185">
    <property type="entry name" value="AroH"/>
    <property type="match status" value="1"/>
</dbReference>
<evidence type="ECO:0000256" key="3">
    <source>
        <dbReference type="PROSITE-ProRule" id="PRU00514"/>
    </source>
</evidence>
<proteinExistence type="predicted"/>
<dbReference type="STRING" id="183763.LP52_20350"/>
<dbReference type="EMBL" id="JROO01000041">
    <property type="protein sequence ID" value="KIH97208.1"/>
    <property type="molecule type" value="Genomic_DNA"/>
</dbReference>
<dbReference type="InterPro" id="IPR035959">
    <property type="entry name" value="RutC-like_sf"/>
</dbReference>
<dbReference type="PANTHER" id="PTHR21164">
    <property type="entry name" value="CHORISMATE MUTASE"/>
    <property type="match status" value="1"/>
</dbReference>
<dbReference type="EC" id="5.4.99.5" evidence="1 3"/>
<dbReference type="InterPro" id="IPR008243">
    <property type="entry name" value="Chorismate_mutase_AroH"/>
</dbReference>
<dbReference type="Proteomes" id="UP000031675">
    <property type="component" value="Unassembled WGS sequence"/>
</dbReference>
<sequence length="120" mass="13210">MAVRAIRGAVQVDADERDQILEATAELVSEVLRRNEMTPEDVISVLFTSTPDLTAEFPALAARKLGFSDVPLICASEIAVPHALPRVVRLMAHIETEKPRADLQHVYLRGAQALRLDIAQ</sequence>
<keyword evidence="2 3" id="KW-0057">Aromatic amino acid biosynthesis</keyword>
<feature type="binding site" evidence="2">
    <location>
        <position position="7"/>
    </location>
    <ligand>
        <name>prephenate</name>
        <dbReference type="ChEBI" id="CHEBI:29934"/>
    </ligand>
</feature>
<feature type="binding site" evidence="2">
    <location>
        <position position="107"/>
    </location>
    <ligand>
        <name>prephenate</name>
        <dbReference type="ChEBI" id="CHEBI:29934"/>
    </ligand>
</feature>
<dbReference type="PANTHER" id="PTHR21164:SF0">
    <property type="entry name" value="CHORISMATE MUTASE AROH"/>
    <property type="match status" value="1"/>
</dbReference>
<evidence type="ECO:0000256" key="1">
    <source>
        <dbReference type="NCBIfam" id="TIGR01796"/>
    </source>
</evidence>